<name>A0A220U1T2_9BACI</name>
<evidence type="ECO:0000256" key="3">
    <source>
        <dbReference type="ARBA" id="ARBA00022448"/>
    </source>
</evidence>
<dbReference type="SUPFAM" id="SSF53850">
    <property type="entry name" value="Periplasmic binding protein-like II"/>
    <property type="match status" value="1"/>
</dbReference>
<dbReference type="PANTHER" id="PTHR43649:SF31">
    <property type="entry name" value="SN-GLYCEROL-3-PHOSPHATE-BINDING PERIPLASMIC PROTEIN UGPB"/>
    <property type="match status" value="1"/>
</dbReference>
<evidence type="ECO:0000313" key="6">
    <source>
        <dbReference type="EMBL" id="ASK62194.1"/>
    </source>
</evidence>
<protein>
    <submittedName>
        <fullName evidence="6">Carbohydrate ABC transporter substrate-binding protein</fullName>
    </submittedName>
</protein>
<dbReference type="PANTHER" id="PTHR43649">
    <property type="entry name" value="ARABINOSE-BINDING PROTEIN-RELATED"/>
    <property type="match status" value="1"/>
</dbReference>
<organism evidence="6 7">
    <name type="scientific">Virgibacillus phasianinus</name>
    <dbReference type="NCBI Taxonomy" id="2017483"/>
    <lineage>
        <taxon>Bacteria</taxon>
        <taxon>Bacillati</taxon>
        <taxon>Bacillota</taxon>
        <taxon>Bacilli</taxon>
        <taxon>Bacillales</taxon>
        <taxon>Bacillaceae</taxon>
        <taxon>Virgibacillus</taxon>
    </lineage>
</organism>
<dbReference type="EMBL" id="CP022315">
    <property type="protein sequence ID" value="ASK62194.1"/>
    <property type="molecule type" value="Genomic_DNA"/>
</dbReference>
<keyword evidence="3" id="KW-0813">Transport</keyword>
<comment type="subcellular location">
    <subcellularLocation>
        <location evidence="1">Cell envelope</location>
    </subcellularLocation>
</comment>
<evidence type="ECO:0000256" key="5">
    <source>
        <dbReference type="SAM" id="SignalP"/>
    </source>
</evidence>
<gene>
    <name evidence="6" type="ORF">CFK37_08470</name>
</gene>
<proteinExistence type="inferred from homology"/>
<dbReference type="GO" id="GO:0030313">
    <property type="term" value="C:cell envelope"/>
    <property type="evidence" value="ECO:0007669"/>
    <property type="project" value="UniProtKB-SubCell"/>
</dbReference>
<dbReference type="Pfam" id="PF01547">
    <property type="entry name" value="SBP_bac_1"/>
    <property type="match status" value="1"/>
</dbReference>
<dbReference type="RefSeq" id="WP_089061454.1">
    <property type="nucleotide sequence ID" value="NZ_CP022315.1"/>
</dbReference>
<feature type="signal peptide" evidence="5">
    <location>
        <begin position="1"/>
        <end position="22"/>
    </location>
</feature>
<sequence>MKSFVRKWMLLLAVLAAILAGCTDKSDGEGSAESDGDGKLEGELNVAVFQGGYGGEFWKQLAKNFEEEYPGTTVKVTANPDIGEMIRPKIIAGNPPDFVYLNQTDPSGVTQGLIKEHGLTDLTDVFEGNALDEDVPLKDKVLPGILESVYMSPYDDGKIYLAPYNYNVMGLWYNKTLFEKNNIETPKTWDEFFALNKTAKKHDRALFTYQGTSPGYLEEILIPAVYSLGGQEALDQMLNYDPEFWKSDVAMKALDIFDKIASKDNALMNGTVALDHTQSQTAFMQGKAMFIPNGSWFEGEMENAPREDGFEFGFLGVPTFDKEDPLLALNSIEQVYIPKGAKNPELAKEFLRFMYTEESIKLNGELAKASMAIDGASDLVKEYLTESSYNVFKAVESGMYSISGNFAPVPKGVNVNPREVLFSQAASIMNGEMTTQEWADKMYGVYKEVQEKME</sequence>
<keyword evidence="7" id="KW-1185">Reference proteome</keyword>
<dbReference type="AlphaFoldDB" id="A0A220U1T2"/>
<dbReference type="InterPro" id="IPR006059">
    <property type="entry name" value="SBP"/>
</dbReference>
<reference evidence="6 7" key="1">
    <citation type="submission" date="2017-07" db="EMBL/GenBank/DDBJ databases">
        <title>Virgibacillus sp. LM2416.</title>
        <authorList>
            <person name="Tak E.J."/>
            <person name="Bae J.-W."/>
        </authorList>
    </citation>
    <scope>NUCLEOTIDE SEQUENCE [LARGE SCALE GENOMIC DNA]</scope>
    <source>
        <strain evidence="6 7">LM2416</strain>
    </source>
</reference>
<dbReference type="InterPro" id="IPR022387">
    <property type="entry name" value="Bind_CPR0540"/>
</dbReference>
<comment type="similarity">
    <text evidence="2">Belongs to the bacterial solute-binding protein 1 family.</text>
</comment>
<dbReference type="InterPro" id="IPR050490">
    <property type="entry name" value="Bact_solute-bd_prot1"/>
</dbReference>
<dbReference type="KEGG" id="vil:CFK37_08470"/>
<evidence type="ECO:0000313" key="7">
    <source>
        <dbReference type="Proteomes" id="UP000198312"/>
    </source>
</evidence>
<dbReference type="NCBIfam" id="TIGR03850">
    <property type="entry name" value="bind_CPR_0540"/>
    <property type="match status" value="1"/>
</dbReference>
<evidence type="ECO:0000256" key="1">
    <source>
        <dbReference type="ARBA" id="ARBA00004196"/>
    </source>
</evidence>
<dbReference type="PROSITE" id="PS51257">
    <property type="entry name" value="PROKAR_LIPOPROTEIN"/>
    <property type="match status" value="1"/>
</dbReference>
<evidence type="ECO:0000256" key="4">
    <source>
        <dbReference type="ARBA" id="ARBA00022729"/>
    </source>
</evidence>
<dbReference type="Gene3D" id="3.40.190.10">
    <property type="entry name" value="Periplasmic binding protein-like II"/>
    <property type="match status" value="1"/>
</dbReference>
<evidence type="ECO:0000256" key="2">
    <source>
        <dbReference type="ARBA" id="ARBA00008520"/>
    </source>
</evidence>
<accession>A0A220U1T2</accession>
<dbReference type="Proteomes" id="UP000198312">
    <property type="component" value="Chromosome"/>
</dbReference>
<dbReference type="OrthoDB" id="94797at2"/>
<keyword evidence="4 5" id="KW-0732">Signal</keyword>
<feature type="chain" id="PRO_5039079634" evidence="5">
    <location>
        <begin position="23"/>
        <end position="454"/>
    </location>
</feature>